<dbReference type="SUPFAM" id="SSF49401">
    <property type="entry name" value="Bacterial adhesins"/>
    <property type="match status" value="1"/>
</dbReference>
<dbReference type="InterPro" id="IPR000259">
    <property type="entry name" value="Adhesion_dom_fimbrial"/>
</dbReference>
<dbReference type="RefSeq" id="WP_110274004.1">
    <property type="nucleotide sequence ID" value="NZ_QJJG01000007.1"/>
</dbReference>
<dbReference type="PANTHER" id="PTHR33420:SF3">
    <property type="entry name" value="FIMBRIAL SUBUNIT ELFA"/>
    <property type="match status" value="1"/>
</dbReference>
<keyword evidence="4" id="KW-0281">Fimbrium</keyword>
<evidence type="ECO:0000256" key="3">
    <source>
        <dbReference type="ARBA" id="ARBA00022729"/>
    </source>
</evidence>
<dbReference type="InterPro" id="IPR050263">
    <property type="entry name" value="Bact_Fimbrial_Adh_Pro"/>
</dbReference>
<name>A0A318FQJ8_KLEOX</name>
<evidence type="ECO:0000256" key="1">
    <source>
        <dbReference type="ARBA" id="ARBA00004561"/>
    </source>
</evidence>
<dbReference type="InterPro" id="IPR036937">
    <property type="entry name" value="Adhesion_dom_fimbrial_sf"/>
</dbReference>
<protein>
    <submittedName>
        <fullName evidence="7">Type 1 fimbria pilin</fullName>
    </submittedName>
</protein>
<dbReference type="EMBL" id="QJJG01000007">
    <property type="protein sequence ID" value="PXW45295.1"/>
    <property type="molecule type" value="Genomic_DNA"/>
</dbReference>
<comment type="caution">
    <text evidence="7">The sequence shown here is derived from an EMBL/GenBank/DDBJ whole genome shotgun (WGS) entry which is preliminary data.</text>
</comment>
<organism evidence="7 8">
    <name type="scientific">Klebsiella oxytoca</name>
    <dbReference type="NCBI Taxonomy" id="571"/>
    <lineage>
        <taxon>Bacteria</taxon>
        <taxon>Pseudomonadati</taxon>
        <taxon>Pseudomonadota</taxon>
        <taxon>Gammaproteobacteria</taxon>
        <taxon>Enterobacterales</taxon>
        <taxon>Enterobacteriaceae</taxon>
        <taxon>Klebsiella/Raoultella group</taxon>
        <taxon>Klebsiella</taxon>
    </lineage>
</organism>
<evidence type="ECO:0000256" key="5">
    <source>
        <dbReference type="SAM" id="SignalP"/>
    </source>
</evidence>
<dbReference type="Proteomes" id="UP000247485">
    <property type="component" value="Unassembled WGS sequence"/>
</dbReference>
<evidence type="ECO:0000256" key="4">
    <source>
        <dbReference type="ARBA" id="ARBA00023263"/>
    </source>
</evidence>
<dbReference type="GO" id="GO:0043709">
    <property type="term" value="P:cell adhesion involved in single-species biofilm formation"/>
    <property type="evidence" value="ECO:0007669"/>
    <property type="project" value="TreeGrafter"/>
</dbReference>
<reference evidence="7 8" key="1">
    <citation type="submission" date="2018-05" db="EMBL/GenBank/DDBJ databases">
        <title>Freshwater and sediment microbial communities from various areas in North America, analyzing microbe dynamics in response to fracking.</title>
        <authorList>
            <person name="Lamendella R."/>
        </authorList>
    </citation>
    <scope>NUCLEOTIDE SEQUENCE [LARGE SCALE GENOMIC DNA]</scope>
    <source>
        <strain evidence="7 8">67</strain>
    </source>
</reference>
<dbReference type="Gene3D" id="2.60.40.1090">
    <property type="entry name" value="Fimbrial-type adhesion domain"/>
    <property type="match status" value="1"/>
</dbReference>
<keyword evidence="3 5" id="KW-0732">Signal</keyword>
<sequence>MRITAAIFKYIGIGLLPLSTLASAHDGIITLNGRAVAGTCVFDGVSAQASDAPSSSATITLPAVSADSLENNESEGETRFYFHFRNCDALVGQSAFAASLFTNNVSEDRTLFLPDNTPDSAKNVGLKIQWGNTYSTPVHPNQIPYGYANFAFLNANGGKIVSNQYRVAYKKIPGSGAVLPGKVNTTVTYEISYR</sequence>
<dbReference type="PANTHER" id="PTHR33420">
    <property type="entry name" value="FIMBRIAL SUBUNIT ELFA-RELATED"/>
    <property type="match status" value="1"/>
</dbReference>
<feature type="signal peptide" evidence="5">
    <location>
        <begin position="1"/>
        <end position="24"/>
    </location>
</feature>
<feature type="chain" id="PRO_5016466209" evidence="5">
    <location>
        <begin position="25"/>
        <end position="194"/>
    </location>
</feature>
<dbReference type="Pfam" id="PF00419">
    <property type="entry name" value="Fimbrial"/>
    <property type="match status" value="1"/>
</dbReference>
<dbReference type="InterPro" id="IPR008966">
    <property type="entry name" value="Adhesion_dom_sf"/>
</dbReference>
<comment type="subcellular location">
    <subcellularLocation>
        <location evidence="1">Fimbrium</location>
    </subcellularLocation>
</comment>
<comment type="similarity">
    <text evidence="2">Belongs to the fimbrial protein family.</text>
</comment>
<feature type="domain" description="Fimbrial-type adhesion" evidence="6">
    <location>
        <begin position="31"/>
        <end position="193"/>
    </location>
</feature>
<dbReference type="AlphaFoldDB" id="A0A318FQJ8"/>
<gene>
    <name evidence="7" type="ORF">DET57_10788</name>
</gene>
<proteinExistence type="inferred from homology"/>
<dbReference type="GO" id="GO:0009289">
    <property type="term" value="C:pilus"/>
    <property type="evidence" value="ECO:0007669"/>
    <property type="project" value="UniProtKB-SubCell"/>
</dbReference>
<evidence type="ECO:0000256" key="2">
    <source>
        <dbReference type="ARBA" id="ARBA00006671"/>
    </source>
</evidence>
<evidence type="ECO:0000313" key="7">
    <source>
        <dbReference type="EMBL" id="PXW45295.1"/>
    </source>
</evidence>
<evidence type="ECO:0000259" key="6">
    <source>
        <dbReference type="Pfam" id="PF00419"/>
    </source>
</evidence>
<accession>A0A318FQJ8</accession>
<evidence type="ECO:0000313" key="8">
    <source>
        <dbReference type="Proteomes" id="UP000247485"/>
    </source>
</evidence>